<evidence type="ECO:0000256" key="2">
    <source>
        <dbReference type="ARBA" id="ARBA00024867"/>
    </source>
</evidence>
<feature type="modified residue" description="4-aspartylphosphate" evidence="3">
    <location>
        <position position="57"/>
    </location>
</feature>
<keyword evidence="6" id="KW-1185">Reference proteome</keyword>
<dbReference type="InterPro" id="IPR052048">
    <property type="entry name" value="ST_Response_Regulator"/>
</dbReference>
<dbReference type="RefSeq" id="WP_227019052.1">
    <property type="nucleotide sequence ID" value="NZ_JAGSND010000009.1"/>
</dbReference>
<dbReference type="PANTHER" id="PTHR43228:SF1">
    <property type="entry name" value="TWO-COMPONENT RESPONSE REGULATOR ARR22"/>
    <property type="match status" value="1"/>
</dbReference>
<gene>
    <name evidence="5" type="ORF">KCX82_13630</name>
</gene>
<dbReference type="SMART" id="SM00448">
    <property type="entry name" value="REC"/>
    <property type="match status" value="1"/>
</dbReference>
<evidence type="ECO:0000313" key="6">
    <source>
        <dbReference type="Proteomes" id="UP000675664"/>
    </source>
</evidence>
<feature type="domain" description="Response regulatory" evidence="4">
    <location>
        <begin position="8"/>
        <end position="122"/>
    </location>
</feature>
<comment type="function">
    <text evidence="2">May play the central regulatory role in sporulation. It may be an element of the effector pathway responsible for the activation of sporulation genes in response to nutritional stress. Spo0A may act in concert with spo0H (a sigma factor) to control the expression of some genes that are critical to the sporulation process.</text>
</comment>
<evidence type="ECO:0000313" key="5">
    <source>
        <dbReference type="EMBL" id="MBR0598927.1"/>
    </source>
</evidence>
<dbReference type="Pfam" id="PF00072">
    <property type="entry name" value="Response_reg"/>
    <property type="match status" value="1"/>
</dbReference>
<dbReference type="Proteomes" id="UP000675664">
    <property type="component" value="Unassembled WGS sequence"/>
</dbReference>
<dbReference type="EMBL" id="JAGSND010000009">
    <property type="protein sequence ID" value="MBR0598927.1"/>
    <property type="molecule type" value="Genomic_DNA"/>
</dbReference>
<evidence type="ECO:0000259" key="4">
    <source>
        <dbReference type="PROSITE" id="PS50110"/>
    </source>
</evidence>
<proteinExistence type="predicted"/>
<dbReference type="PROSITE" id="PS50110">
    <property type="entry name" value="RESPONSE_REGULATORY"/>
    <property type="match status" value="1"/>
</dbReference>
<protein>
    <recommendedName>
        <fullName evidence="1">Stage 0 sporulation protein A homolog</fullName>
    </recommendedName>
</protein>
<comment type="caution">
    <text evidence="5">The sequence shown here is derived from an EMBL/GenBank/DDBJ whole genome shotgun (WGS) entry which is preliminary data.</text>
</comment>
<name>A0A8J8B2N9_9FIRM</name>
<dbReference type="InterPro" id="IPR011006">
    <property type="entry name" value="CheY-like_superfamily"/>
</dbReference>
<accession>A0A8J8B2N9</accession>
<reference evidence="5" key="2">
    <citation type="submission" date="2021-04" db="EMBL/GenBank/DDBJ databases">
        <authorList>
            <person name="Liu J."/>
        </authorList>
    </citation>
    <scope>NUCLEOTIDE SEQUENCE</scope>
    <source>
        <strain evidence="5">BAD-6</strain>
    </source>
</reference>
<dbReference type="PANTHER" id="PTHR43228">
    <property type="entry name" value="TWO-COMPONENT RESPONSE REGULATOR"/>
    <property type="match status" value="1"/>
</dbReference>
<sequence length="253" mass="28473">MSDLKQLRVLYVEDDEATREALSKFIKLRVGKLFTAASGEEGIEKFHECRPGILIADLIMPGLSGLEMIGEIRKTNKDCRILITSTISEVHTVLEAVDLGIDHYIIKPIDTDELEKKLECMAGSIVMSNRKERAQSFRFETIAQKGIMEEAIRREFLKLMKTYTGKGPQDVKVLLFENKVEIIAVDAVTVMEKTLSSNRKNLSVVEQFRKLFYEEISMKLEEVVGLATGCGSNLTSVIVDGVKRIDKITLTIQ</sequence>
<reference evidence="5" key="1">
    <citation type="submission" date="2021-04" db="EMBL/GenBank/DDBJ databases">
        <title>Sinoanaerobacter chloroacetimidivorans sp. nov., an obligate anaerobic bacterium isolated from anaerobic sludge.</title>
        <authorList>
            <person name="Bao Y."/>
        </authorList>
    </citation>
    <scope>NUCLEOTIDE SEQUENCE</scope>
    <source>
        <strain evidence="5">BAD-6</strain>
    </source>
</reference>
<dbReference type="InterPro" id="IPR018745">
    <property type="entry name" value="MpsC"/>
</dbReference>
<dbReference type="GO" id="GO:0000160">
    <property type="term" value="P:phosphorelay signal transduction system"/>
    <property type="evidence" value="ECO:0007669"/>
    <property type="project" value="InterPro"/>
</dbReference>
<dbReference type="SUPFAM" id="SSF52172">
    <property type="entry name" value="CheY-like"/>
    <property type="match status" value="1"/>
</dbReference>
<dbReference type="InterPro" id="IPR001789">
    <property type="entry name" value="Sig_transdc_resp-reg_receiver"/>
</dbReference>
<evidence type="ECO:0000256" key="1">
    <source>
        <dbReference type="ARBA" id="ARBA00018672"/>
    </source>
</evidence>
<dbReference type="Gene3D" id="3.40.50.2300">
    <property type="match status" value="1"/>
</dbReference>
<keyword evidence="3" id="KW-0597">Phosphoprotein</keyword>
<organism evidence="5 6">
    <name type="scientific">Sinanaerobacter chloroacetimidivorans</name>
    <dbReference type="NCBI Taxonomy" id="2818044"/>
    <lineage>
        <taxon>Bacteria</taxon>
        <taxon>Bacillati</taxon>
        <taxon>Bacillota</taxon>
        <taxon>Clostridia</taxon>
        <taxon>Peptostreptococcales</taxon>
        <taxon>Anaerovoracaceae</taxon>
        <taxon>Sinanaerobacter</taxon>
    </lineage>
</organism>
<dbReference type="Pfam" id="PF10057">
    <property type="entry name" value="MpsC"/>
    <property type="match status" value="1"/>
</dbReference>
<dbReference type="AlphaFoldDB" id="A0A8J8B2N9"/>
<evidence type="ECO:0000256" key="3">
    <source>
        <dbReference type="PROSITE-ProRule" id="PRU00169"/>
    </source>
</evidence>